<dbReference type="Proteomes" id="UP000470470">
    <property type="component" value="Unassembled WGS sequence"/>
</dbReference>
<evidence type="ECO:0008006" key="3">
    <source>
        <dbReference type="Google" id="ProtNLM"/>
    </source>
</evidence>
<accession>A0A7K3WGI6</accession>
<organism evidence="1 2">
    <name type="scientific">Goekera deserti</name>
    <dbReference type="NCBI Taxonomy" id="2497753"/>
    <lineage>
        <taxon>Bacteria</taxon>
        <taxon>Bacillati</taxon>
        <taxon>Actinomycetota</taxon>
        <taxon>Actinomycetes</taxon>
        <taxon>Geodermatophilales</taxon>
        <taxon>Geodermatophilaceae</taxon>
        <taxon>Goekera</taxon>
    </lineage>
</organism>
<keyword evidence="2" id="KW-1185">Reference proteome</keyword>
<comment type="caution">
    <text evidence="1">The sequence shown here is derived from an EMBL/GenBank/DDBJ whole genome shotgun (WGS) entry which is preliminary data.</text>
</comment>
<dbReference type="AlphaFoldDB" id="A0A7K3WGI6"/>
<evidence type="ECO:0000313" key="1">
    <source>
        <dbReference type="EMBL" id="NEL55476.1"/>
    </source>
</evidence>
<gene>
    <name evidence="1" type="ORF">G1H19_15920</name>
</gene>
<reference evidence="1 2" key="1">
    <citation type="submission" date="2020-02" db="EMBL/GenBank/DDBJ databases">
        <title>The whole genome sequence of CPCC 205119.</title>
        <authorList>
            <person name="Jiang Z."/>
        </authorList>
    </citation>
    <scope>NUCLEOTIDE SEQUENCE [LARGE SCALE GENOMIC DNA]</scope>
    <source>
        <strain evidence="1 2">CPCC 205119</strain>
    </source>
</reference>
<proteinExistence type="predicted"/>
<dbReference type="EMBL" id="JAAGWK010000022">
    <property type="protein sequence ID" value="NEL55476.1"/>
    <property type="molecule type" value="Genomic_DNA"/>
</dbReference>
<evidence type="ECO:0000313" key="2">
    <source>
        <dbReference type="Proteomes" id="UP000470470"/>
    </source>
</evidence>
<name>A0A7K3WGI6_9ACTN</name>
<sequence length="224" mass="24048">MSGQQGAVVDGGAGAGGLRYEALRRLRVVRETRVRPRLAHVPSTLLDTRAPERPAADEVAGSVLAATRLRHRCGPHVSLLDDRLVAAGRVDMIAVARTGVTVVDVRRWPRMRVEVARAAGFLPAPGERLVVQGQDRTRVVAELERQRAAVRALLDTAPWGATVPVRAVLCVVDTDLPLLSTPAVRGVPLVATCQLSRRLNRVGPLSDTERARVLALLDGACPRA</sequence>
<protein>
    <recommendedName>
        <fullName evidence="3">NERD domain-containing protein</fullName>
    </recommendedName>
</protein>
<dbReference type="RefSeq" id="WP_152727389.1">
    <property type="nucleotide sequence ID" value="NZ_JAABOZ010000001.1"/>
</dbReference>